<dbReference type="PATRIC" id="fig|1354251.4.peg.1999"/>
<dbReference type="Proteomes" id="UP000078410">
    <property type="component" value="Unassembled WGS sequence"/>
</dbReference>
<organism evidence="1 2">
    <name type="scientific">Buttiauxella brennerae ATCC 51605</name>
    <dbReference type="NCBI Taxonomy" id="1354251"/>
    <lineage>
        <taxon>Bacteria</taxon>
        <taxon>Pseudomonadati</taxon>
        <taxon>Pseudomonadota</taxon>
        <taxon>Gammaproteobacteria</taxon>
        <taxon>Enterobacterales</taxon>
        <taxon>Enterobacteriaceae</taxon>
        <taxon>Buttiauxella</taxon>
    </lineage>
</organism>
<protein>
    <submittedName>
        <fullName evidence="1">Uncharacterized protein</fullName>
    </submittedName>
</protein>
<gene>
    <name evidence="1" type="ORF">M975_1934</name>
</gene>
<evidence type="ECO:0000313" key="1">
    <source>
        <dbReference type="EMBL" id="OAT32042.1"/>
    </source>
</evidence>
<name>A0A1B7IQL8_9ENTR</name>
<dbReference type="RefSeq" id="WP_064559003.1">
    <property type="nucleotide sequence ID" value="NZ_LXER01000017.1"/>
</dbReference>
<evidence type="ECO:0000313" key="2">
    <source>
        <dbReference type="Proteomes" id="UP000078410"/>
    </source>
</evidence>
<proteinExistence type="predicted"/>
<dbReference type="EMBL" id="LXER01000017">
    <property type="protein sequence ID" value="OAT32042.1"/>
    <property type="molecule type" value="Genomic_DNA"/>
</dbReference>
<comment type="caution">
    <text evidence="1">The sequence shown here is derived from an EMBL/GenBank/DDBJ whole genome shotgun (WGS) entry which is preliminary data.</text>
</comment>
<accession>A0A1B7IQL8</accession>
<dbReference type="AlphaFoldDB" id="A0A1B7IQL8"/>
<keyword evidence="2" id="KW-1185">Reference proteome</keyword>
<sequence length="170" mass="19133">MTTNRMGLEQTLSDEQVKELGETLRSWQDGYDPIDDKEQYQLFANTMTALNELLARRDASRKPVADVVAWNKPGEERKCDIRWRRFNVAPGPLFAAPPLQAVPTGWKLVPIEPTENMVVEGFESEPDSFFSNSDEWEAYKAMSGCQQAAHKAKLCWAAMIAAAPSIKNEP</sequence>
<reference evidence="1 2" key="1">
    <citation type="submission" date="2016-04" db="EMBL/GenBank/DDBJ databases">
        <title>ATOL: Assembling a taxonomically balanced genome-scale reconstruction of the evolutionary history of the Enterobacteriaceae.</title>
        <authorList>
            <person name="Plunkett G.III."/>
            <person name="Neeno-Eckwall E.C."/>
            <person name="Glasner J.D."/>
            <person name="Perna N.T."/>
        </authorList>
    </citation>
    <scope>NUCLEOTIDE SEQUENCE [LARGE SCALE GENOMIC DNA]</scope>
    <source>
        <strain evidence="1 2">ATCC 51605</strain>
    </source>
</reference>